<gene>
    <name evidence="3" type="ORF">FCM35_KLT01874</name>
</gene>
<name>A0A833R3A5_9POAL</name>
<comment type="caution">
    <text evidence="3">The sequence shown here is derived from an EMBL/GenBank/DDBJ whole genome shotgun (WGS) entry which is preliminary data.</text>
</comment>
<feature type="region of interest" description="Disordered" evidence="1">
    <location>
        <begin position="36"/>
        <end position="64"/>
    </location>
</feature>
<feature type="domain" description="Rab-GAP TBC" evidence="2">
    <location>
        <begin position="99"/>
        <end position="439"/>
    </location>
</feature>
<evidence type="ECO:0000313" key="4">
    <source>
        <dbReference type="Proteomes" id="UP000623129"/>
    </source>
</evidence>
<sequence>MKALRRTSTATSSPVSPAAASASWIRSLLVVSHSSLSSPSSAPPLSPSPFSNRRSIKSPWSRRKKSKALSRRRWYSLFALDGRFHDGGVKFLKKVRSRGIDPSIRAEVWPFLLGVYELSSTEADRIATRTKKRKEYQKLRRRCKHLLHQLSGNGLLSIDEVNMEEGPTTSDPGSPCSQDFSRRHSFTNEHHYPRRSEIIIVDPNLTDTESSDSDSSYETGPENLEASPEPGHDNHTFKCRRSISIKRDDPVLDSTCAENFATWQRIIRLDAVRVHQEWLLYSPNQAAVSAELAAQRAESVGLRDHELIEPCMVYHAARLVAILEAYAVYDPEIGYCQGMSDLLSPIAAVMEEDYQAFWCFAGFMKKARHNFRLDELGIKRQLNIISRIIKRKDSLLYRHLEKLKAEDCFFVYRMVLVLFRRELTFEQTLCLWEVMWADQAAIRAGIGRSAWGRIRMQAPPTDDLLLYAIAACILQKRKQIVHNHSSMDEIMRECNSMAGQLDVWRLLDDAHDLVINLRDKI</sequence>
<organism evidence="3 4">
    <name type="scientific">Carex littledalei</name>
    <dbReference type="NCBI Taxonomy" id="544730"/>
    <lineage>
        <taxon>Eukaryota</taxon>
        <taxon>Viridiplantae</taxon>
        <taxon>Streptophyta</taxon>
        <taxon>Embryophyta</taxon>
        <taxon>Tracheophyta</taxon>
        <taxon>Spermatophyta</taxon>
        <taxon>Magnoliopsida</taxon>
        <taxon>Liliopsida</taxon>
        <taxon>Poales</taxon>
        <taxon>Cyperaceae</taxon>
        <taxon>Cyperoideae</taxon>
        <taxon>Cariceae</taxon>
        <taxon>Carex</taxon>
        <taxon>Carex subgen. Euthyceras</taxon>
    </lineage>
</organism>
<dbReference type="PROSITE" id="PS50086">
    <property type="entry name" value="TBC_RABGAP"/>
    <property type="match status" value="1"/>
</dbReference>
<feature type="compositionally biased region" description="Polar residues" evidence="1">
    <location>
        <begin position="167"/>
        <end position="179"/>
    </location>
</feature>
<dbReference type="PANTHER" id="PTHR22957">
    <property type="entry name" value="TBC1 DOMAIN FAMILY MEMBER GTPASE-ACTIVATING PROTEIN"/>
    <property type="match status" value="1"/>
</dbReference>
<evidence type="ECO:0000259" key="2">
    <source>
        <dbReference type="PROSITE" id="PS50086"/>
    </source>
</evidence>
<evidence type="ECO:0000313" key="3">
    <source>
        <dbReference type="EMBL" id="KAF3332297.1"/>
    </source>
</evidence>
<evidence type="ECO:0000256" key="1">
    <source>
        <dbReference type="SAM" id="MobiDB-lite"/>
    </source>
</evidence>
<reference evidence="3" key="1">
    <citation type="submission" date="2020-01" db="EMBL/GenBank/DDBJ databases">
        <title>Genome sequence of Kobresia littledalei, the first chromosome-level genome in the family Cyperaceae.</title>
        <authorList>
            <person name="Qu G."/>
        </authorList>
    </citation>
    <scope>NUCLEOTIDE SEQUENCE</scope>
    <source>
        <strain evidence="3">C.B.Clarke</strain>
        <tissue evidence="3">Leaf</tissue>
    </source>
</reference>
<accession>A0A833R3A5</accession>
<protein>
    <submittedName>
        <fullName evidence="3">GTPase-activating protein gyp7-like protein</fullName>
    </submittedName>
</protein>
<dbReference type="Gene3D" id="1.10.472.80">
    <property type="entry name" value="Ypt/Rab-GAP domain of gyp1p, domain 3"/>
    <property type="match status" value="1"/>
</dbReference>
<dbReference type="InterPro" id="IPR035969">
    <property type="entry name" value="Rab-GAP_TBC_sf"/>
</dbReference>
<dbReference type="Proteomes" id="UP000623129">
    <property type="component" value="Unassembled WGS sequence"/>
</dbReference>
<feature type="compositionally biased region" description="Basic and acidic residues" evidence="1">
    <location>
        <begin position="180"/>
        <end position="197"/>
    </location>
</feature>
<dbReference type="Pfam" id="PF00566">
    <property type="entry name" value="RabGAP-TBC"/>
    <property type="match status" value="1"/>
</dbReference>
<feature type="compositionally biased region" description="Basic residues" evidence="1">
    <location>
        <begin position="54"/>
        <end position="64"/>
    </location>
</feature>
<dbReference type="GO" id="GO:0005096">
    <property type="term" value="F:GTPase activator activity"/>
    <property type="evidence" value="ECO:0007669"/>
    <property type="project" value="TreeGrafter"/>
</dbReference>
<keyword evidence="4" id="KW-1185">Reference proteome</keyword>
<dbReference type="InterPro" id="IPR000195">
    <property type="entry name" value="Rab-GAP-TBC_dom"/>
</dbReference>
<dbReference type="SMART" id="SM00164">
    <property type="entry name" value="TBC"/>
    <property type="match status" value="1"/>
</dbReference>
<proteinExistence type="predicted"/>
<feature type="region of interest" description="Disordered" evidence="1">
    <location>
        <begin position="163"/>
        <end position="236"/>
    </location>
</feature>
<dbReference type="EMBL" id="SWLB01000011">
    <property type="protein sequence ID" value="KAF3332297.1"/>
    <property type="molecule type" value="Genomic_DNA"/>
</dbReference>
<dbReference type="AlphaFoldDB" id="A0A833R3A5"/>
<dbReference type="FunFam" id="1.10.8.270:FF:000022">
    <property type="entry name" value="Ypt/Rab-GAP domain of gyp1p superfamily protein"/>
    <property type="match status" value="1"/>
</dbReference>
<dbReference type="Gene3D" id="1.10.8.270">
    <property type="entry name" value="putative rabgap domain of human tbc1 domain family member 14 like domains"/>
    <property type="match status" value="1"/>
</dbReference>
<dbReference type="PANTHER" id="PTHR22957:SF507">
    <property type="entry name" value="OS08G0547200 PROTEIN"/>
    <property type="match status" value="1"/>
</dbReference>
<dbReference type="SUPFAM" id="SSF47923">
    <property type="entry name" value="Ypt/Rab-GAP domain of gyp1p"/>
    <property type="match status" value="2"/>
</dbReference>
<dbReference type="FunFam" id="1.10.472.80:FF:000014">
    <property type="entry name" value="GTPase-activating protein gyp7 isoform X1"/>
    <property type="match status" value="1"/>
</dbReference>
<dbReference type="OrthoDB" id="10264062at2759"/>